<dbReference type="Proteomes" id="UP000297391">
    <property type="component" value="Unassembled WGS sequence"/>
</dbReference>
<organism evidence="1 2">
    <name type="scientific">Pseudomonas kairouanensis</name>
    <dbReference type="NCBI Taxonomy" id="2293832"/>
    <lineage>
        <taxon>Bacteria</taxon>
        <taxon>Pseudomonadati</taxon>
        <taxon>Pseudomonadota</taxon>
        <taxon>Gammaproteobacteria</taxon>
        <taxon>Pseudomonadales</taxon>
        <taxon>Pseudomonadaceae</taxon>
        <taxon>Pseudomonas</taxon>
    </lineage>
</organism>
<keyword evidence="2" id="KW-1185">Reference proteome</keyword>
<accession>A0A4Z0AVY8</accession>
<evidence type="ECO:0000313" key="1">
    <source>
        <dbReference type="EMBL" id="TFY90611.1"/>
    </source>
</evidence>
<evidence type="ECO:0000313" key="2">
    <source>
        <dbReference type="Proteomes" id="UP000297391"/>
    </source>
</evidence>
<gene>
    <name evidence="1" type="ORF">DYL59_08710</name>
</gene>
<comment type="caution">
    <text evidence="1">The sequence shown here is derived from an EMBL/GenBank/DDBJ whole genome shotgun (WGS) entry which is preliminary data.</text>
</comment>
<proteinExistence type="predicted"/>
<protein>
    <submittedName>
        <fullName evidence="1">Uncharacterized protein</fullName>
    </submittedName>
</protein>
<dbReference type="RefSeq" id="WP_135288809.1">
    <property type="nucleotide sequence ID" value="NZ_QUZU01000007.1"/>
</dbReference>
<dbReference type="OrthoDB" id="2850580at2"/>
<name>A0A4Z0AVY8_9PSED</name>
<reference evidence="1 2" key="1">
    <citation type="journal article" date="2019" name="Syst. Appl. Microbiol.">
        <title>New species of pathogenic Pseudomonas isolated from citrus in Tunisia: Proposal of Pseudomonas kairouanensis sp. nov. and Pseudomonas nabeulensis sp. nov.</title>
        <authorList>
            <person name="Oueslati M."/>
            <person name="Mulet M."/>
            <person name="Gomila M."/>
            <person name="Berge O."/>
            <person name="Hajlaoui M.R."/>
            <person name="Lalucat J."/>
            <person name="Sadfi-Zouaoui N."/>
            <person name="Garcia-Valdes E."/>
        </authorList>
    </citation>
    <scope>NUCLEOTIDE SEQUENCE [LARGE SCALE GENOMIC DNA]</scope>
    <source>
        <strain evidence="1 2">KC12</strain>
    </source>
</reference>
<dbReference type="EMBL" id="QUZU01000007">
    <property type="protein sequence ID" value="TFY90611.1"/>
    <property type="molecule type" value="Genomic_DNA"/>
</dbReference>
<dbReference type="AlphaFoldDB" id="A0A4Z0AVY8"/>
<sequence length="151" mass="16553">MEETLSSIFMRSNGKPIKLNGQTVVTIMELEITKPRTTFLIRRLGATSSRGQGLVLKAASGQIVVDNSGDGYPEIVLWSDTSPDVVEIEVFLKLGNTLKIWNVWKSAHGMSAWVGNAGIHIRRSDGKITLECSDGVGDVDFTDYVVALEER</sequence>